<keyword evidence="3" id="KW-0539">Nucleus</keyword>
<dbReference type="EMBL" id="JADBGQ010000009">
    <property type="protein sequence ID" value="KAG5378376.1"/>
    <property type="molecule type" value="Genomic_DNA"/>
</dbReference>
<evidence type="ECO:0000313" key="6">
    <source>
        <dbReference type="Proteomes" id="UP000823674"/>
    </source>
</evidence>
<comment type="caution">
    <text evidence="5">The sequence shown here is derived from an EMBL/GenBank/DDBJ whole genome shotgun (WGS) entry which is preliminary data.</text>
</comment>
<dbReference type="PANTHER" id="PTHR15367">
    <property type="entry name" value="DNA-DIRECTED RNA POLYMERASE III"/>
    <property type="match status" value="1"/>
</dbReference>
<dbReference type="Proteomes" id="UP000823674">
    <property type="component" value="Chromosome A07"/>
</dbReference>
<feature type="compositionally biased region" description="Basic and acidic residues" evidence="4">
    <location>
        <begin position="483"/>
        <end position="494"/>
    </location>
</feature>
<feature type="region of interest" description="Disordered" evidence="4">
    <location>
        <begin position="483"/>
        <end position="537"/>
    </location>
</feature>
<name>A0ABQ7KW00_BRACM</name>
<evidence type="ECO:0000256" key="3">
    <source>
        <dbReference type="ARBA" id="ARBA00023242"/>
    </source>
</evidence>
<keyword evidence="6" id="KW-1185">Reference proteome</keyword>
<evidence type="ECO:0000313" key="5">
    <source>
        <dbReference type="EMBL" id="KAG5378376.1"/>
    </source>
</evidence>
<comment type="similarity">
    <text evidence="2">Belongs to the eukaryotic RPC7 RNA polymerase subunit family.</text>
</comment>
<accession>A0ABQ7KW00</accession>
<comment type="subcellular location">
    <subcellularLocation>
        <location evidence="1">Nucleus</location>
    </subcellularLocation>
</comment>
<organism evidence="5 6">
    <name type="scientific">Brassica rapa subsp. trilocularis</name>
    <dbReference type="NCBI Taxonomy" id="1813537"/>
    <lineage>
        <taxon>Eukaryota</taxon>
        <taxon>Viridiplantae</taxon>
        <taxon>Streptophyta</taxon>
        <taxon>Embryophyta</taxon>
        <taxon>Tracheophyta</taxon>
        <taxon>Spermatophyta</taxon>
        <taxon>Magnoliopsida</taxon>
        <taxon>eudicotyledons</taxon>
        <taxon>Gunneridae</taxon>
        <taxon>Pentapetalae</taxon>
        <taxon>rosids</taxon>
        <taxon>malvids</taxon>
        <taxon>Brassicales</taxon>
        <taxon>Brassicaceae</taxon>
        <taxon>Brassiceae</taxon>
        <taxon>Brassica</taxon>
    </lineage>
</organism>
<feature type="compositionally biased region" description="Acidic residues" evidence="4">
    <location>
        <begin position="495"/>
        <end position="510"/>
    </location>
</feature>
<evidence type="ECO:0000256" key="4">
    <source>
        <dbReference type="SAM" id="MobiDB-lite"/>
    </source>
</evidence>
<dbReference type="PANTHER" id="PTHR15367:SF2">
    <property type="entry name" value="DNA-DIRECTED RNA POLYMERASE III SUBUNIT"/>
    <property type="match status" value="1"/>
</dbReference>
<evidence type="ECO:0000256" key="2">
    <source>
        <dbReference type="ARBA" id="ARBA00008352"/>
    </source>
</evidence>
<protein>
    <submittedName>
        <fullName evidence="5">Uncharacterized protein</fullName>
    </submittedName>
</protein>
<evidence type="ECO:0000256" key="1">
    <source>
        <dbReference type="ARBA" id="ARBA00004123"/>
    </source>
</evidence>
<sequence length="537" mass="60031">MFLDTSGDGLAGRHHCHYSSISAPLVLCYLVMISSLNPVSPPVTIGFSKSSVCLKATVSFTIFSLVHYNLSHCTTSRVQNFATASALPFAPHLCFVTNFCRRHSPSLASCLAGLSVTIYSSDIETAITCQGVYGAKQNRPDLSPSPPAEMTHQQRPCLPPHLGKVIVSRIVSPPLHYVIASPNRRNVPIKHFSRGPYCSKIFWLHLVCLDTISSNYYFQYLGEAVSVSDTFVHSRLYGPLTFFLVVGTTVQECGRTRFARCYVTAPPSHYIVSNIDGSSRSQLCNLQTGVVPLVTTFWDGHGNVEFRGLNSIKPSALSLNFILSASLEIGRRTLNVAYGFGASHLKFLVRGRGRGRGGFGVEYAKAEPFVIFPDITLPDRKSISEDKQFNDRFDKFWKTSIYHLGDGSESLDIERFSDMLKPKNKKSHERGSFYDYLVLRPDNFPKELLGDTPRERPVKRAKWTQDADLHKLEVLEKLEAKLKAEGKEEKKEGVGDGEAEECEGEDSDNGDYDKNKDFDDDDDDYNEPEDNDNEEEY</sequence>
<feature type="compositionally biased region" description="Acidic residues" evidence="4">
    <location>
        <begin position="518"/>
        <end position="537"/>
    </location>
</feature>
<dbReference type="InterPro" id="IPR024661">
    <property type="entry name" value="RNA_pol_III_Rpc31"/>
</dbReference>
<proteinExistence type="inferred from homology"/>
<reference evidence="5 6" key="1">
    <citation type="submission" date="2021-03" db="EMBL/GenBank/DDBJ databases">
        <authorList>
            <person name="King G.J."/>
            <person name="Bancroft I."/>
            <person name="Baten A."/>
            <person name="Bloomfield J."/>
            <person name="Borpatragohain P."/>
            <person name="He Z."/>
            <person name="Irish N."/>
            <person name="Irwin J."/>
            <person name="Liu K."/>
            <person name="Mauleon R.P."/>
            <person name="Moore J."/>
            <person name="Morris R."/>
            <person name="Ostergaard L."/>
            <person name="Wang B."/>
            <person name="Wells R."/>
        </authorList>
    </citation>
    <scope>NUCLEOTIDE SEQUENCE [LARGE SCALE GENOMIC DNA]</scope>
    <source>
        <strain evidence="5">R-o-18</strain>
        <tissue evidence="5">Leaf</tissue>
    </source>
</reference>
<gene>
    <name evidence="5" type="primary">A07p010460.1_BraROA</name>
    <name evidence="5" type="ORF">IGI04_026218</name>
</gene>